<name>A0A1W6JX78_9CREN</name>
<dbReference type="InterPro" id="IPR006311">
    <property type="entry name" value="TAT_signal"/>
</dbReference>
<feature type="transmembrane region" description="Helical" evidence="1">
    <location>
        <begin position="44"/>
        <end position="62"/>
    </location>
</feature>
<evidence type="ECO:0000313" key="2">
    <source>
        <dbReference type="EMBL" id="ARM74857.1"/>
    </source>
</evidence>
<keyword evidence="1" id="KW-1133">Transmembrane helix</keyword>
<feature type="transmembrane region" description="Helical" evidence="1">
    <location>
        <begin position="148"/>
        <end position="170"/>
    </location>
</feature>
<feature type="transmembrane region" description="Helical" evidence="1">
    <location>
        <begin position="12"/>
        <end position="38"/>
    </location>
</feature>
<feature type="transmembrane region" description="Helical" evidence="1">
    <location>
        <begin position="113"/>
        <end position="136"/>
    </location>
</feature>
<gene>
    <name evidence="2" type="ORF">B6F84_01650</name>
</gene>
<dbReference type="Proteomes" id="UP000193404">
    <property type="component" value="Chromosome"/>
</dbReference>
<protein>
    <submittedName>
        <fullName evidence="2">Uncharacterized protein</fullName>
    </submittedName>
</protein>
<sequence length="180" mass="18902">MSKQPRISRREVIYAAIFAVASYAVAAGLALGIGAYAISVFTDPIVTLTIPLIIASIGLQAINLKYGPLLILGISAVLYGISGLIFLLPTFLVAGVVVEGVSRIIGYRGFKAVLINTTLAGGLAGVFSVVFGVLMVPANLSTFTYPLLGVFTVIYFVESAIMGVISYYIGSYLIKSGILK</sequence>
<dbReference type="GeneID" id="41589583"/>
<proteinExistence type="predicted"/>
<accession>A0A1W6JX78</accession>
<organism evidence="2 3">
    <name type="scientific">Acidianus manzaensis</name>
    <dbReference type="NCBI Taxonomy" id="282676"/>
    <lineage>
        <taxon>Archaea</taxon>
        <taxon>Thermoproteota</taxon>
        <taxon>Thermoprotei</taxon>
        <taxon>Sulfolobales</taxon>
        <taxon>Sulfolobaceae</taxon>
        <taxon>Acidianus</taxon>
    </lineage>
</organism>
<keyword evidence="1" id="KW-0812">Transmembrane</keyword>
<feature type="transmembrane region" description="Helical" evidence="1">
    <location>
        <begin position="69"/>
        <end position="93"/>
    </location>
</feature>
<dbReference type="EMBL" id="CP020477">
    <property type="protein sequence ID" value="ARM74857.1"/>
    <property type="molecule type" value="Genomic_DNA"/>
</dbReference>
<dbReference type="STRING" id="282676.B6F84_01650"/>
<dbReference type="KEGG" id="aman:B6F84_01650"/>
<dbReference type="AlphaFoldDB" id="A0A1W6JX78"/>
<dbReference type="PROSITE" id="PS51318">
    <property type="entry name" value="TAT"/>
    <property type="match status" value="1"/>
</dbReference>
<evidence type="ECO:0000313" key="3">
    <source>
        <dbReference type="Proteomes" id="UP000193404"/>
    </source>
</evidence>
<dbReference type="OrthoDB" id="34590at2157"/>
<keyword evidence="3" id="KW-1185">Reference proteome</keyword>
<dbReference type="RefSeq" id="WP_148690608.1">
    <property type="nucleotide sequence ID" value="NZ_CP020477.1"/>
</dbReference>
<evidence type="ECO:0000256" key="1">
    <source>
        <dbReference type="SAM" id="Phobius"/>
    </source>
</evidence>
<reference evidence="2 3" key="1">
    <citation type="submission" date="2017-03" db="EMBL/GenBank/DDBJ databases">
        <title>Sulfur activation and transportation mechanism of thermophilic Archaea Acidianus manzaensis YN-25.</title>
        <authorList>
            <person name="Ma Y."/>
            <person name="Yang Y."/>
            <person name="Xia J."/>
        </authorList>
    </citation>
    <scope>NUCLEOTIDE SEQUENCE [LARGE SCALE GENOMIC DNA]</scope>
    <source>
        <strain evidence="2 3">YN-25</strain>
    </source>
</reference>
<keyword evidence="1" id="KW-0472">Membrane</keyword>